<keyword evidence="4 7" id="KW-1133">Transmembrane helix</keyword>
<feature type="transmembrane region" description="Helical" evidence="7">
    <location>
        <begin position="90"/>
        <end position="119"/>
    </location>
</feature>
<evidence type="ECO:0000256" key="3">
    <source>
        <dbReference type="ARBA" id="ARBA00022692"/>
    </source>
</evidence>
<dbReference type="SUPFAM" id="SSF103501">
    <property type="entry name" value="Respiratory nitrate reductase 1 gamma chain"/>
    <property type="match status" value="1"/>
</dbReference>
<dbReference type="STRING" id="476652.DEAC_c02140"/>
<evidence type="ECO:0000256" key="7">
    <source>
        <dbReference type="SAM" id="Phobius"/>
    </source>
</evidence>
<proteinExistence type="predicted"/>
<evidence type="ECO:0000256" key="2">
    <source>
        <dbReference type="ARBA" id="ARBA00022475"/>
    </source>
</evidence>
<keyword evidence="3 7" id="KW-0812">Transmembrane</keyword>
<feature type="transmembrane region" description="Helical" evidence="7">
    <location>
        <begin position="6"/>
        <end position="23"/>
    </location>
</feature>
<reference evidence="9 10" key="1">
    <citation type="submission" date="2015-06" db="EMBL/GenBank/DDBJ databases">
        <title>Draft genome of the moderately acidophilic sulfate reducer Candidatus Desulfosporosinus acididurans strain M1.</title>
        <authorList>
            <person name="Poehlein A."/>
            <person name="Petzsch P."/>
            <person name="Johnson B.D."/>
            <person name="Schloemann M."/>
            <person name="Daniel R."/>
            <person name="Muehling M."/>
        </authorList>
    </citation>
    <scope>NUCLEOTIDE SEQUENCE [LARGE SCALE GENOMIC DNA]</scope>
    <source>
        <strain evidence="9 10">M1</strain>
    </source>
</reference>
<keyword evidence="5" id="KW-0560">Oxidoreductase</keyword>
<feature type="transmembrane region" description="Helical" evidence="7">
    <location>
        <begin position="131"/>
        <end position="157"/>
    </location>
</feature>
<sequence length="296" mass="33522">MFLSLIAYAAILLFLGLSAYKAYQFSKLPLHGRMELYPVPKEKGFEHGGSFYEEISWWKKPREVSHVREIVEMFKEIVFIKTLFENQRPFWWLSYALHLGIYFIFVWTFLLVAGAVSMLNGIVVAANTTSIWGLLLFYLTYITGIIGLVLVALGSGLLVLRRMFDSTLKKYTTPQEYFNLLLLFAAVVTGIITWSSDFTFGTAREVTAGIITFTPFAANGLLVLHVILVGIMLIYIPLSKMSHYVGKYFTFHTVLWDNSPNLRGSAVEQKVKAATSYRPTTTWSAPHIQAPSSTKK</sequence>
<evidence type="ECO:0000256" key="1">
    <source>
        <dbReference type="ARBA" id="ARBA00004651"/>
    </source>
</evidence>
<dbReference type="Gene3D" id="1.20.950.20">
    <property type="entry name" value="Transmembrane di-heme cytochromes, Chain C"/>
    <property type="match status" value="1"/>
</dbReference>
<accession>A0A0J1FXR4</accession>
<evidence type="ECO:0000256" key="4">
    <source>
        <dbReference type="ARBA" id="ARBA00022989"/>
    </source>
</evidence>
<keyword evidence="6 7" id="KW-0472">Membrane</keyword>
<evidence type="ECO:0000256" key="5">
    <source>
        <dbReference type="ARBA" id="ARBA00023002"/>
    </source>
</evidence>
<dbReference type="Pfam" id="PF02665">
    <property type="entry name" value="Nitrate_red_gam"/>
    <property type="match status" value="1"/>
</dbReference>
<comment type="subcellular location">
    <subcellularLocation>
        <location evidence="1">Cell membrane</location>
        <topology evidence="1">Multi-pass membrane protein</topology>
    </subcellularLocation>
</comment>
<organism evidence="9 10">
    <name type="scientific">Desulfosporosinus acididurans</name>
    <dbReference type="NCBI Taxonomy" id="476652"/>
    <lineage>
        <taxon>Bacteria</taxon>
        <taxon>Bacillati</taxon>
        <taxon>Bacillota</taxon>
        <taxon>Clostridia</taxon>
        <taxon>Eubacteriales</taxon>
        <taxon>Desulfitobacteriaceae</taxon>
        <taxon>Desulfosporosinus</taxon>
    </lineage>
</organism>
<dbReference type="Proteomes" id="UP000036356">
    <property type="component" value="Unassembled WGS sequence"/>
</dbReference>
<feature type="domain" description="NarG-like" evidence="8">
    <location>
        <begin position="87"/>
        <end position="245"/>
    </location>
</feature>
<evidence type="ECO:0000259" key="8">
    <source>
        <dbReference type="Pfam" id="PF02665"/>
    </source>
</evidence>
<gene>
    <name evidence="9" type="ORF">DEAC_c02140</name>
</gene>
<comment type="caution">
    <text evidence="9">The sequence shown here is derived from an EMBL/GenBank/DDBJ whole genome shotgun (WGS) entry which is preliminary data.</text>
</comment>
<keyword evidence="10" id="KW-1185">Reference proteome</keyword>
<feature type="transmembrane region" description="Helical" evidence="7">
    <location>
        <begin position="216"/>
        <end position="238"/>
    </location>
</feature>
<evidence type="ECO:0000313" key="10">
    <source>
        <dbReference type="Proteomes" id="UP000036356"/>
    </source>
</evidence>
<protein>
    <recommendedName>
        <fullName evidence="8">NarG-like domain-containing protein</fullName>
    </recommendedName>
</protein>
<dbReference type="InterPro" id="IPR036197">
    <property type="entry name" value="NarG-like_sf"/>
</dbReference>
<evidence type="ECO:0000313" key="9">
    <source>
        <dbReference type="EMBL" id="KLU67808.1"/>
    </source>
</evidence>
<dbReference type="RefSeq" id="WP_047808169.1">
    <property type="nucleotide sequence ID" value="NZ_LDZY01000001.1"/>
</dbReference>
<evidence type="ECO:0000256" key="6">
    <source>
        <dbReference type="ARBA" id="ARBA00023136"/>
    </source>
</evidence>
<feature type="transmembrane region" description="Helical" evidence="7">
    <location>
        <begin position="177"/>
        <end position="196"/>
    </location>
</feature>
<dbReference type="GO" id="GO:0016491">
    <property type="term" value="F:oxidoreductase activity"/>
    <property type="evidence" value="ECO:0007669"/>
    <property type="project" value="UniProtKB-KW"/>
</dbReference>
<dbReference type="EMBL" id="LDZY01000001">
    <property type="protein sequence ID" value="KLU67808.1"/>
    <property type="molecule type" value="Genomic_DNA"/>
</dbReference>
<dbReference type="AlphaFoldDB" id="A0A0J1FXR4"/>
<name>A0A0J1FXR4_9FIRM</name>
<dbReference type="GO" id="GO:0005886">
    <property type="term" value="C:plasma membrane"/>
    <property type="evidence" value="ECO:0007669"/>
    <property type="project" value="UniProtKB-SubCell"/>
</dbReference>
<keyword evidence="2" id="KW-1003">Cell membrane</keyword>
<dbReference type="PATRIC" id="fig|476652.3.peg.210"/>
<dbReference type="InterPro" id="IPR023234">
    <property type="entry name" value="NarG-like_domain"/>
</dbReference>